<dbReference type="InterPro" id="IPR002829">
    <property type="entry name" value="DUF116"/>
</dbReference>
<dbReference type="InParanoid" id="E6W0N2"/>
<keyword evidence="3" id="KW-1185">Reference proteome</keyword>
<dbReference type="OrthoDB" id="9787348at2"/>
<proteinExistence type="predicted"/>
<keyword evidence="1" id="KW-0812">Transmembrane</keyword>
<reference evidence="2 3" key="1">
    <citation type="submission" date="2010-12" db="EMBL/GenBank/DDBJ databases">
        <title>Complete sequence of Desulfurispirillum indicum S5.</title>
        <authorList>
            <consortium name="US DOE Joint Genome Institute"/>
            <person name="Lucas S."/>
            <person name="Copeland A."/>
            <person name="Lapidus A."/>
            <person name="Cheng J.-F."/>
            <person name="Goodwin L."/>
            <person name="Pitluck S."/>
            <person name="Chertkov O."/>
            <person name="Held B."/>
            <person name="Detter J.C."/>
            <person name="Han C."/>
            <person name="Tapia R."/>
            <person name="Land M."/>
            <person name="Hauser L."/>
            <person name="Kyrpides N."/>
            <person name="Ivanova N."/>
            <person name="Mikhailova N."/>
            <person name="Haggblom M."/>
            <person name="Rauschenbach I."/>
            <person name="Bini E."/>
            <person name="Woyke T."/>
        </authorList>
    </citation>
    <scope>NUCLEOTIDE SEQUENCE [LARGE SCALE GENOMIC DNA]</scope>
    <source>
        <strain evidence="3">ATCC BAA-1389 / DSM 22839 / S5</strain>
    </source>
</reference>
<protein>
    <recommendedName>
        <fullName evidence="4">DUF116 domain-containing protein</fullName>
    </recommendedName>
</protein>
<keyword evidence="1" id="KW-0472">Membrane</keyword>
<name>E6W0N2_DESIS</name>
<dbReference type="PANTHER" id="PTHR43801:SF1">
    <property type="entry name" value="POLYPRENYL SYNTHETASE"/>
    <property type="match status" value="1"/>
</dbReference>
<dbReference type="AlphaFoldDB" id="E6W0N2"/>
<sequence length="259" mass="29478">MSSQKPYFKILFFLLTALLLLFSFATGYAAMRFAPVSMKAAAVWAMPSLLAAAMAALPIVFYLCLKSGFRTFLFQIANRYCIRVFFPLILFFGERLRIERDLLIQELVQYNNKYVLRKHAGSFEPQRMLVLLPHCLQMRDCDYRVTTDISRCALCGRCSIHKFVELSRKYGVHVQAATGGTLARRIIQELRPRVIIAVACSRDLYSGLSDTFPLPVVGIFNELRHGPCVDTSVDAAKVEETIRELIKPEYVTKSFVQDL</sequence>
<dbReference type="Proteomes" id="UP000002572">
    <property type="component" value="Chromosome"/>
</dbReference>
<dbReference type="EMBL" id="CP002432">
    <property type="protein sequence ID" value="ADU65284.1"/>
    <property type="molecule type" value="Genomic_DNA"/>
</dbReference>
<dbReference type="STRING" id="653733.Selin_0536"/>
<dbReference type="HOGENOM" id="CLU_067052_0_1_0"/>
<evidence type="ECO:0008006" key="4">
    <source>
        <dbReference type="Google" id="ProtNLM"/>
    </source>
</evidence>
<evidence type="ECO:0000313" key="3">
    <source>
        <dbReference type="Proteomes" id="UP000002572"/>
    </source>
</evidence>
<dbReference type="RefSeq" id="WP_013505172.1">
    <property type="nucleotide sequence ID" value="NC_014836.1"/>
</dbReference>
<evidence type="ECO:0000256" key="1">
    <source>
        <dbReference type="SAM" id="Phobius"/>
    </source>
</evidence>
<organism evidence="2 3">
    <name type="scientific">Desulfurispirillum indicum (strain ATCC BAA-1389 / DSM 22839 / S5)</name>
    <dbReference type="NCBI Taxonomy" id="653733"/>
    <lineage>
        <taxon>Bacteria</taxon>
        <taxon>Pseudomonadati</taxon>
        <taxon>Chrysiogenota</taxon>
        <taxon>Chrysiogenia</taxon>
        <taxon>Chrysiogenales</taxon>
        <taxon>Chrysiogenaceae</taxon>
        <taxon>Desulfurispirillum</taxon>
    </lineage>
</organism>
<feature type="transmembrane region" description="Helical" evidence="1">
    <location>
        <begin position="72"/>
        <end position="93"/>
    </location>
</feature>
<dbReference type="PANTHER" id="PTHR43801">
    <property type="entry name" value="NUCLEOTIDE-BINDING PROTEIN-RELATED"/>
    <property type="match status" value="1"/>
</dbReference>
<dbReference type="KEGG" id="din:Selin_0536"/>
<keyword evidence="1" id="KW-1133">Transmembrane helix</keyword>
<gene>
    <name evidence="2" type="ordered locus">Selin_0536</name>
</gene>
<dbReference type="eggNOG" id="COG1852">
    <property type="taxonomic scope" value="Bacteria"/>
</dbReference>
<feature type="transmembrane region" description="Helical" evidence="1">
    <location>
        <begin position="41"/>
        <end position="65"/>
    </location>
</feature>
<accession>E6W0N2</accession>
<dbReference type="Pfam" id="PF01976">
    <property type="entry name" value="DUF116"/>
    <property type="match status" value="1"/>
</dbReference>
<evidence type="ECO:0000313" key="2">
    <source>
        <dbReference type="EMBL" id="ADU65284.1"/>
    </source>
</evidence>